<keyword evidence="4" id="KW-0229">DNA integration</keyword>
<gene>
    <name evidence="8" type="ORF">L0N08_10555</name>
</gene>
<feature type="domain" description="Tyr recombinase" evidence="7">
    <location>
        <begin position="153"/>
        <end position="326"/>
    </location>
</feature>
<evidence type="ECO:0000256" key="5">
    <source>
        <dbReference type="ARBA" id="ARBA00023125"/>
    </source>
</evidence>
<dbReference type="Proteomes" id="UP001299608">
    <property type="component" value="Unassembled WGS sequence"/>
</dbReference>
<accession>A0AAW5BPV6</accession>
<evidence type="ECO:0000256" key="4">
    <source>
        <dbReference type="ARBA" id="ARBA00022908"/>
    </source>
</evidence>
<dbReference type="InterPro" id="IPR010998">
    <property type="entry name" value="Integrase_recombinase_N"/>
</dbReference>
<evidence type="ECO:0000259" key="7">
    <source>
        <dbReference type="PROSITE" id="PS51898"/>
    </source>
</evidence>
<comment type="subcellular location">
    <subcellularLocation>
        <location evidence="2">Cytoplasm</location>
    </subcellularLocation>
</comment>
<comment type="caution">
    <text evidence="8">The sequence shown here is derived from an EMBL/GenBank/DDBJ whole genome shotgun (WGS) entry which is preliminary data.</text>
</comment>
<dbReference type="GO" id="GO:0015074">
    <property type="term" value="P:DNA integration"/>
    <property type="evidence" value="ECO:0007669"/>
    <property type="project" value="UniProtKB-KW"/>
</dbReference>
<dbReference type="Gene3D" id="1.10.150.130">
    <property type="match status" value="1"/>
</dbReference>
<protein>
    <submittedName>
        <fullName evidence="8">Tyrosine-type recombinase/integrase</fullName>
    </submittedName>
</protein>
<reference evidence="8" key="1">
    <citation type="submission" date="2022-01" db="EMBL/GenBank/DDBJ databases">
        <title>Collection of gut derived symbiotic bacterial strains cultured from healthy donors.</title>
        <authorList>
            <person name="Lin H."/>
            <person name="Kohout C."/>
            <person name="Waligurski E."/>
            <person name="Pamer E.G."/>
        </authorList>
    </citation>
    <scope>NUCLEOTIDE SEQUENCE</scope>
    <source>
        <strain evidence="8">DFI.6.55</strain>
    </source>
</reference>
<dbReference type="PROSITE" id="PS51898">
    <property type="entry name" value="TYR_RECOMBINASE"/>
    <property type="match status" value="1"/>
</dbReference>
<evidence type="ECO:0000256" key="6">
    <source>
        <dbReference type="ARBA" id="ARBA00023172"/>
    </source>
</evidence>
<name>A0AAW5BPV6_9FIRM</name>
<dbReference type="PANTHER" id="PTHR30349">
    <property type="entry name" value="PHAGE INTEGRASE-RELATED"/>
    <property type="match status" value="1"/>
</dbReference>
<dbReference type="InterPro" id="IPR050090">
    <property type="entry name" value="Tyrosine_recombinase_XerCD"/>
</dbReference>
<evidence type="ECO:0000256" key="3">
    <source>
        <dbReference type="ARBA" id="ARBA00008857"/>
    </source>
</evidence>
<dbReference type="RefSeq" id="WP_238053547.1">
    <property type="nucleotide sequence ID" value="NZ_JAKNGE010000011.1"/>
</dbReference>
<organism evidence="8 9">
    <name type="scientific">Enterocloster aldenensis</name>
    <dbReference type="NCBI Taxonomy" id="358742"/>
    <lineage>
        <taxon>Bacteria</taxon>
        <taxon>Bacillati</taxon>
        <taxon>Bacillota</taxon>
        <taxon>Clostridia</taxon>
        <taxon>Lachnospirales</taxon>
        <taxon>Lachnospiraceae</taxon>
        <taxon>Enterocloster</taxon>
    </lineage>
</organism>
<evidence type="ECO:0000256" key="1">
    <source>
        <dbReference type="ARBA" id="ARBA00003283"/>
    </source>
</evidence>
<evidence type="ECO:0000256" key="2">
    <source>
        <dbReference type="ARBA" id="ARBA00004496"/>
    </source>
</evidence>
<keyword evidence="6" id="KW-0233">DNA recombination</keyword>
<dbReference type="SUPFAM" id="SSF56349">
    <property type="entry name" value="DNA breaking-rejoining enzymes"/>
    <property type="match status" value="1"/>
</dbReference>
<dbReference type="AlphaFoldDB" id="A0AAW5BPV6"/>
<dbReference type="Pfam" id="PF00589">
    <property type="entry name" value="Phage_integrase"/>
    <property type="match status" value="1"/>
</dbReference>
<evidence type="ECO:0000313" key="9">
    <source>
        <dbReference type="Proteomes" id="UP001299608"/>
    </source>
</evidence>
<dbReference type="GO" id="GO:0005737">
    <property type="term" value="C:cytoplasm"/>
    <property type="evidence" value="ECO:0007669"/>
    <property type="project" value="UniProtKB-SubCell"/>
</dbReference>
<proteinExistence type="inferred from homology"/>
<dbReference type="Gene3D" id="1.10.443.10">
    <property type="entry name" value="Intergrase catalytic core"/>
    <property type="match status" value="1"/>
</dbReference>
<dbReference type="InterPro" id="IPR011010">
    <property type="entry name" value="DNA_brk_join_enz"/>
</dbReference>
<dbReference type="InterPro" id="IPR013762">
    <property type="entry name" value="Integrase-like_cat_sf"/>
</dbReference>
<evidence type="ECO:0000313" key="8">
    <source>
        <dbReference type="EMBL" id="MCG4745852.1"/>
    </source>
</evidence>
<dbReference type="GO" id="GO:0003677">
    <property type="term" value="F:DNA binding"/>
    <property type="evidence" value="ECO:0007669"/>
    <property type="project" value="UniProtKB-KW"/>
</dbReference>
<dbReference type="PANTHER" id="PTHR30349:SF77">
    <property type="entry name" value="TYROSINE RECOMBINASE XERC"/>
    <property type="match status" value="1"/>
</dbReference>
<dbReference type="GO" id="GO:0006310">
    <property type="term" value="P:DNA recombination"/>
    <property type="evidence" value="ECO:0007669"/>
    <property type="project" value="UniProtKB-KW"/>
</dbReference>
<sequence length="330" mass="37673">MDENRLKDELIAKLANNVDLSTLQMVDMALASVLSDYEVARRETQLSTDVLNLPELEIYIAKMRFDNKAQSTIGQYRKFLSSMLYYIGKPVDQIMDFDIMNFLNVYAEANNISDSTKNHKRLISSSFFSFLHNRGYITKNPMATIDPIKYVAEIREALTLKEVEQMRVACGTNIRDNVVLELFLASGCRVSEVAGMRIENINIQNRCVKVLGKGLKERLVFFSDRLIVYLELYLNGRREGPVVLSIKAPYQGIKKNALENIIRKIAQKAGIEKRVFPHLLRHTFASRALNKGMPLTSLCDLMGHASIDTTRIYAKNSTAKIQYEYEMYAT</sequence>
<dbReference type="InterPro" id="IPR002104">
    <property type="entry name" value="Integrase_catalytic"/>
</dbReference>
<comment type="similarity">
    <text evidence="3">Belongs to the 'phage' integrase family.</text>
</comment>
<dbReference type="InterPro" id="IPR004107">
    <property type="entry name" value="Integrase_SAM-like_N"/>
</dbReference>
<dbReference type="EMBL" id="JAKNGE010000011">
    <property type="protein sequence ID" value="MCG4745852.1"/>
    <property type="molecule type" value="Genomic_DNA"/>
</dbReference>
<keyword evidence="5" id="KW-0238">DNA-binding</keyword>
<dbReference type="Pfam" id="PF13495">
    <property type="entry name" value="Phage_int_SAM_4"/>
    <property type="match status" value="1"/>
</dbReference>
<comment type="function">
    <text evidence="1">Site-specific tyrosine recombinase, which acts by catalyzing the cutting and rejoining of the recombining DNA molecules.</text>
</comment>